<name>A0A450TRL1_9GAMM</name>
<organism evidence="1">
    <name type="scientific">Candidatus Kentrum sp. FW</name>
    <dbReference type="NCBI Taxonomy" id="2126338"/>
    <lineage>
        <taxon>Bacteria</taxon>
        <taxon>Pseudomonadati</taxon>
        <taxon>Pseudomonadota</taxon>
        <taxon>Gammaproteobacteria</taxon>
        <taxon>Candidatus Kentrum</taxon>
    </lineage>
</organism>
<dbReference type="EMBL" id="CAADFE010000024">
    <property type="protein sequence ID" value="VFJ70722.1"/>
    <property type="molecule type" value="Genomic_DNA"/>
</dbReference>
<sequence>MDYFLGVISLLIKLIYDRLASGEGGADYRQYSGQWHGCHVTADPDTGVATYSNHIYQLRVKKNGRISGSLSDLISEQPWDYSTSGNIYPGMIMMIHRGKQRPEILAVEIYKTALNPRRMVGMIFASTYEKDIHFISPIVLSRDHISDEEFREMMKNQTAAFYGDLDQTLGLPQKE</sequence>
<proteinExistence type="predicted"/>
<reference evidence="1" key="1">
    <citation type="submission" date="2019-02" db="EMBL/GenBank/DDBJ databases">
        <authorList>
            <person name="Gruber-Vodicka R. H."/>
            <person name="Seah K. B. B."/>
        </authorList>
    </citation>
    <scope>NUCLEOTIDE SEQUENCE</scope>
    <source>
        <strain evidence="1">BECK_BZ131</strain>
    </source>
</reference>
<gene>
    <name evidence="1" type="ORF">BECKFW1821C_GA0114237_102434</name>
</gene>
<accession>A0A450TRL1</accession>
<dbReference type="AlphaFoldDB" id="A0A450TRL1"/>
<evidence type="ECO:0000313" key="1">
    <source>
        <dbReference type="EMBL" id="VFJ70722.1"/>
    </source>
</evidence>
<protein>
    <submittedName>
        <fullName evidence="1">Uncharacterized protein</fullName>
    </submittedName>
</protein>